<comment type="similarity">
    <text evidence="4">Belongs to the SIMIBI class G3E GTPase family. ZNG1 subfamily.</text>
</comment>
<evidence type="ECO:0000256" key="6">
    <source>
        <dbReference type="ARBA" id="ARBA00049117"/>
    </source>
</evidence>
<dbReference type="SUPFAM" id="SSF90002">
    <property type="entry name" value="Hypothetical protein YjiA, C-terminal domain"/>
    <property type="match status" value="1"/>
</dbReference>
<accession>A0A1G7NJL7</accession>
<dbReference type="PANTHER" id="PTHR13748:SF59">
    <property type="entry name" value="COBW C-TERMINAL DOMAIN-CONTAINING PROTEIN"/>
    <property type="match status" value="1"/>
</dbReference>
<feature type="domain" description="CobW C-terminal" evidence="7">
    <location>
        <begin position="263"/>
        <end position="357"/>
    </location>
</feature>
<dbReference type="OrthoDB" id="9808822at2"/>
<dbReference type="InterPro" id="IPR036627">
    <property type="entry name" value="CobW-likC_sf"/>
</dbReference>
<keyword evidence="1" id="KW-0547">Nucleotide-binding</keyword>
<dbReference type="GO" id="GO:0000166">
    <property type="term" value="F:nucleotide binding"/>
    <property type="evidence" value="ECO:0007669"/>
    <property type="project" value="UniProtKB-KW"/>
</dbReference>
<dbReference type="InterPro" id="IPR027417">
    <property type="entry name" value="P-loop_NTPase"/>
</dbReference>
<proteinExistence type="inferred from homology"/>
<protein>
    <submittedName>
        <fullName evidence="8">GTPase, G3E family</fullName>
    </submittedName>
</protein>
<dbReference type="Gene3D" id="3.40.50.300">
    <property type="entry name" value="P-loop containing nucleotide triphosphate hydrolases"/>
    <property type="match status" value="1"/>
</dbReference>
<dbReference type="SUPFAM" id="SSF52540">
    <property type="entry name" value="P-loop containing nucleoside triphosphate hydrolases"/>
    <property type="match status" value="1"/>
</dbReference>
<gene>
    <name evidence="8" type="ORF">SAMN04244550_02743</name>
</gene>
<comment type="function">
    <text evidence="5">Zinc chaperone that directly transfers zinc cofactor to target proteins, thereby activating them. Zinc is transferred from the CXCC motif in the GTPase domain to the zinc binding site in target proteins in a process requiring GTP hydrolysis.</text>
</comment>
<dbReference type="RefSeq" id="WP_074555193.1">
    <property type="nucleotide sequence ID" value="NZ_CP119563.1"/>
</dbReference>
<keyword evidence="3" id="KW-0143">Chaperone</keyword>
<dbReference type="Pfam" id="PF02492">
    <property type="entry name" value="cobW"/>
    <property type="match status" value="1"/>
</dbReference>
<reference evidence="8 9" key="1">
    <citation type="submission" date="2016-10" db="EMBL/GenBank/DDBJ databases">
        <authorList>
            <person name="de Groot N.N."/>
        </authorList>
    </citation>
    <scope>NUCLEOTIDE SEQUENCE [LARGE SCALE GENOMIC DNA]</scope>
    <source>
        <strain evidence="9">DSM 938 / 37b4</strain>
    </source>
</reference>
<evidence type="ECO:0000313" key="9">
    <source>
        <dbReference type="Proteomes" id="UP000183812"/>
    </source>
</evidence>
<evidence type="ECO:0000256" key="4">
    <source>
        <dbReference type="ARBA" id="ARBA00034320"/>
    </source>
</evidence>
<dbReference type="Proteomes" id="UP000183812">
    <property type="component" value="Unassembled WGS sequence"/>
</dbReference>
<comment type="catalytic activity">
    <reaction evidence="6">
        <text>GTP + H2O = GDP + phosphate + H(+)</text>
        <dbReference type="Rhea" id="RHEA:19669"/>
        <dbReference type="ChEBI" id="CHEBI:15377"/>
        <dbReference type="ChEBI" id="CHEBI:15378"/>
        <dbReference type="ChEBI" id="CHEBI:37565"/>
        <dbReference type="ChEBI" id="CHEBI:43474"/>
        <dbReference type="ChEBI" id="CHEBI:58189"/>
    </reaction>
    <physiologicalReaction direction="left-to-right" evidence="6">
        <dbReference type="Rhea" id="RHEA:19670"/>
    </physiologicalReaction>
</comment>
<dbReference type="EMBL" id="FNAY01000016">
    <property type="protein sequence ID" value="SDF73489.1"/>
    <property type="molecule type" value="Genomic_DNA"/>
</dbReference>
<dbReference type="Gene3D" id="3.30.1220.10">
    <property type="entry name" value="CobW-like, C-terminal domain"/>
    <property type="match status" value="1"/>
</dbReference>
<dbReference type="CDD" id="cd03112">
    <property type="entry name" value="CobW-like"/>
    <property type="match status" value="1"/>
</dbReference>
<keyword evidence="2" id="KW-0378">Hydrolase</keyword>
<dbReference type="PANTHER" id="PTHR13748">
    <property type="entry name" value="COBW-RELATED"/>
    <property type="match status" value="1"/>
</dbReference>
<organism evidence="8 9">
    <name type="scientific">Rhodobacter capsulatus</name>
    <name type="common">Rhodopseudomonas capsulata</name>
    <dbReference type="NCBI Taxonomy" id="1061"/>
    <lineage>
        <taxon>Bacteria</taxon>
        <taxon>Pseudomonadati</taxon>
        <taxon>Pseudomonadota</taxon>
        <taxon>Alphaproteobacteria</taxon>
        <taxon>Rhodobacterales</taxon>
        <taxon>Rhodobacter group</taxon>
        <taxon>Rhodobacter</taxon>
    </lineage>
</organism>
<evidence type="ECO:0000256" key="1">
    <source>
        <dbReference type="ARBA" id="ARBA00022741"/>
    </source>
</evidence>
<sequence>MTRIPLTLLTGYLGAGKTTLLNALLADASSGRIAVVVNEFGDVGLDHDLIVGTTEETVLLASGCLCCTVRGDLVTALEALLDRRDRGELAFARIVIETTGLADPTPILHTLVVAPQLRGRLRLDGVITVCDAVNGAATLDAGFESVQQVAMADVLVLTKTDLARPFDIARLSTRLAALAPGARLLQARPGQLPLAALFGHGAPETGAPLPEAETWIKAPPTPPLLPAPVAQPEGPTHGLFGLPAARPTLHGAMPPPSRHDDRISSVSMVIDTPIHPVMLDLWLETLLATRGAEILRLKAVLWAEGIDTPYVIHGVQHIVDPPVRLARWTGSDRKSRIVIIGRDLPQEALRDSVEMLRAGTTVHPLTA</sequence>
<evidence type="ECO:0000256" key="5">
    <source>
        <dbReference type="ARBA" id="ARBA00045658"/>
    </source>
</evidence>
<dbReference type="SMART" id="SM00833">
    <property type="entry name" value="CobW_C"/>
    <property type="match status" value="1"/>
</dbReference>
<evidence type="ECO:0000259" key="7">
    <source>
        <dbReference type="SMART" id="SM00833"/>
    </source>
</evidence>
<evidence type="ECO:0000313" key="8">
    <source>
        <dbReference type="EMBL" id="SDF73489.1"/>
    </source>
</evidence>
<dbReference type="InterPro" id="IPR051316">
    <property type="entry name" value="Zinc-reg_GTPase_activator"/>
</dbReference>
<dbReference type="AlphaFoldDB" id="A0A1G7NJL7"/>
<dbReference type="InterPro" id="IPR003495">
    <property type="entry name" value="CobW/HypB/UreG_nucleotide-bd"/>
</dbReference>
<dbReference type="Pfam" id="PF07683">
    <property type="entry name" value="CobW_C"/>
    <property type="match status" value="1"/>
</dbReference>
<dbReference type="InterPro" id="IPR011629">
    <property type="entry name" value="CobW-like_C"/>
</dbReference>
<evidence type="ECO:0000256" key="2">
    <source>
        <dbReference type="ARBA" id="ARBA00022801"/>
    </source>
</evidence>
<name>A0A1G7NJL7_RHOCA</name>
<dbReference type="GO" id="GO:0016787">
    <property type="term" value="F:hydrolase activity"/>
    <property type="evidence" value="ECO:0007669"/>
    <property type="project" value="UniProtKB-KW"/>
</dbReference>
<evidence type="ECO:0000256" key="3">
    <source>
        <dbReference type="ARBA" id="ARBA00023186"/>
    </source>
</evidence>